<dbReference type="AlphaFoldDB" id="A0A8C9QYV2"/>
<dbReference type="GeneID" id="108934290"/>
<feature type="region of interest" description="Disordered" evidence="2">
    <location>
        <begin position="19"/>
        <end position="87"/>
    </location>
</feature>
<proteinExistence type="inferred from homology"/>
<dbReference type="PANTHER" id="PTHR21083:SF0">
    <property type="entry name" value="DYNEIN AXONEMAL ASSEMBLY FACTOR 6"/>
    <property type="match status" value="1"/>
</dbReference>
<evidence type="ECO:0000259" key="3">
    <source>
        <dbReference type="Pfam" id="PF18201"/>
    </source>
</evidence>
<dbReference type="GO" id="GO:0030317">
    <property type="term" value="P:flagellated sperm motility"/>
    <property type="evidence" value="ECO:0007669"/>
    <property type="project" value="TreeGrafter"/>
</dbReference>
<dbReference type="Pfam" id="PF18201">
    <property type="entry name" value="PIH1_CS"/>
    <property type="match status" value="1"/>
</dbReference>
<protein>
    <submittedName>
        <fullName evidence="4">Dynein axonemal assembly factor 6</fullName>
    </submittedName>
</protein>
<dbReference type="GO" id="GO:0070286">
    <property type="term" value="P:axonemal dynein complex assembly"/>
    <property type="evidence" value="ECO:0007669"/>
    <property type="project" value="Ensembl"/>
</dbReference>
<feature type="domain" description="PIH1D1/2/3 CS-like" evidence="3">
    <location>
        <begin position="88"/>
        <end position="183"/>
    </location>
</feature>
<reference evidence="4" key="3">
    <citation type="submission" date="2025-09" db="UniProtKB">
        <authorList>
            <consortium name="Ensembl"/>
        </authorList>
    </citation>
    <scope>IDENTIFICATION</scope>
</reference>
<evidence type="ECO:0000313" key="5">
    <source>
        <dbReference type="Proteomes" id="UP000694397"/>
    </source>
</evidence>
<dbReference type="KEGG" id="sfm:108934290"/>
<reference evidence="4" key="2">
    <citation type="submission" date="2025-08" db="UniProtKB">
        <authorList>
            <consortium name="Ensembl"/>
        </authorList>
    </citation>
    <scope>IDENTIFICATION</scope>
</reference>
<keyword evidence="5" id="KW-1185">Reference proteome</keyword>
<dbReference type="Proteomes" id="UP000694397">
    <property type="component" value="Chromosome 4"/>
</dbReference>
<evidence type="ECO:0000256" key="1">
    <source>
        <dbReference type="ARBA" id="ARBA00008511"/>
    </source>
</evidence>
<gene>
    <name evidence="4" type="primary">dnaaf6</name>
</gene>
<dbReference type="CDD" id="cd00298">
    <property type="entry name" value="ACD_sHsps_p23-like"/>
    <property type="match status" value="1"/>
</dbReference>
<reference evidence="4 5" key="1">
    <citation type="submission" date="2019-04" db="EMBL/GenBank/DDBJ databases">
        <authorList>
            <consortium name="Wellcome Sanger Institute Data Sharing"/>
        </authorList>
    </citation>
    <scope>NUCLEOTIDE SEQUENCE [LARGE SCALE GENOMIC DNA]</scope>
</reference>
<sequence length="193" mass="21452">MNEYYSPANVQALAALLCPPKEDDDDDEDCSSATAKLGPGDIGPHKETEINPAPRCKKNSADIWSEERLAEDEQSDGIADPIADPRQQPEYEIVLKQSVGTEDLFLGMSRKDPSSMCCESMLVRIKLPGTNVSEVDLDVKEQFLELRTPKFKLGLHLPHPVRAHKGKAQFIAEREVLEVSLPMNRLLDDLNLA</sequence>
<dbReference type="GO" id="GO:0051087">
    <property type="term" value="F:protein-folding chaperone binding"/>
    <property type="evidence" value="ECO:0007669"/>
    <property type="project" value="InterPro"/>
</dbReference>
<dbReference type="InterPro" id="IPR026697">
    <property type="entry name" value="DNAAF6"/>
</dbReference>
<dbReference type="RefSeq" id="XP_018607395.1">
    <property type="nucleotide sequence ID" value="XM_018751879.2"/>
</dbReference>
<dbReference type="InterPro" id="IPR041442">
    <property type="entry name" value="PIH1D1/2/3_CS-like"/>
</dbReference>
<dbReference type="GO" id="GO:0005737">
    <property type="term" value="C:cytoplasm"/>
    <property type="evidence" value="ECO:0007669"/>
    <property type="project" value="TreeGrafter"/>
</dbReference>
<comment type="similarity">
    <text evidence="1">Belongs to the PIH1 family.</text>
</comment>
<dbReference type="OrthoDB" id="25887at2759"/>
<dbReference type="CTD" id="139212"/>
<dbReference type="GeneTree" id="ENSGT00390000015219"/>
<dbReference type="PANTHER" id="PTHR21083">
    <property type="entry name" value="TWISTER"/>
    <property type="match status" value="1"/>
</dbReference>
<dbReference type="GO" id="GO:0045505">
    <property type="term" value="F:dynein intermediate chain binding"/>
    <property type="evidence" value="ECO:0007669"/>
    <property type="project" value="TreeGrafter"/>
</dbReference>
<organism evidence="4 5">
    <name type="scientific">Scleropages formosus</name>
    <name type="common">Asian bonytongue</name>
    <name type="synonym">Osteoglossum formosum</name>
    <dbReference type="NCBI Taxonomy" id="113540"/>
    <lineage>
        <taxon>Eukaryota</taxon>
        <taxon>Metazoa</taxon>
        <taxon>Chordata</taxon>
        <taxon>Craniata</taxon>
        <taxon>Vertebrata</taxon>
        <taxon>Euteleostomi</taxon>
        <taxon>Actinopterygii</taxon>
        <taxon>Neopterygii</taxon>
        <taxon>Teleostei</taxon>
        <taxon>Osteoglossocephala</taxon>
        <taxon>Osteoglossomorpha</taxon>
        <taxon>Osteoglossiformes</taxon>
        <taxon>Osteoglossidae</taxon>
        <taxon>Scleropages</taxon>
    </lineage>
</organism>
<accession>A0A8C9QYV2</accession>
<evidence type="ECO:0000256" key="2">
    <source>
        <dbReference type="SAM" id="MobiDB-lite"/>
    </source>
</evidence>
<dbReference type="Ensembl" id="ENSSFOT00015005741.2">
    <property type="protein sequence ID" value="ENSSFOP00015005648.1"/>
    <property type="gene ID" value="ENSSFOG00015003696.2"/>
</dbReference>
<name>A0A8C9QYV2_SCLFO</name>
<evidence type="ECO:0000313" key="4">
    <source>
        <dbReference type="Ensembl" id="ENSSFOP00015005648.1"/>
    </source>
</evidence>